<name>A0ABR6RG65_9BURK</name>
<proteinExistence type="predicted"/>
<comment type="caution">
    <text evidence="3">The sequence shown here is derived from an EMBL/GenBank/DDBJ whole genome shotgun (WGS) entry which is preliminary data.</text>
</comment>
<accession>A0ABR6RG65</accession>
<evidence type="ECO:0000313" key="3">
    <source>
        <dbReference type="EMBL" id="MBB6578150.1"/>
    </source>
</evidence>
<dbReference type="EMBL" id="JACHKZ010000012">
    <property type="protein sequence ID" value="MBB6578150.1"/>
    <property type="molecule type" value="Genomic_DNA"/>
</dbReference>
<dbReference type="RefSeq" id="WP_184708474.1">
    <property type="nucleotide sequence ID" value="NZ_JACHKZ010000012.1"/>
</dbReference>
<evidence type="ECO:0000313" key="4">
    <source>
        <dbReference type="Proteomes" id="UP000562492"/>
    </source>
</evidence>
<feature type="compositionally biased region" description="Low complexity" evidence="1">
    <location>
        <begin position="292"/>
        <end position="319"/>
    </location>
</feature>
<dbReference type="Proteomes" id="UP000562492">
    <property type="component" value="Unassembled WGS sequence"/>
</dbReference>
<feature type="region of interest" description="Disordered" evidence="1">
    <location>
        <begin position="288"/>
        <end position="319"/>
    </location>
</feature>
<evidence type="ECO:0000256" key="1">
    <source>
        <dbReference type="SAM" id="MobiDB-lite"/>
    </source>
</evidence>
<organism evidence="3 4">
    <name type="scientific">Comamonas odontotermitis</name>
    <dbReference type="NCBI Taxonomy" id="379895"/>
    <lineage>
        <taxon>Bacteria</taxon>
        <taxon>Pseudomonadati</taxon>
        <taxon>Pseudomonadota</taxon>
        <taxon>Betaproteobacteria</taxon>
        <taxon>Burkholderiales</taxon>
        <taxon>Comamonadaceae</taxon>
        <taxon>Comamonas</taxon>
    </lineage>
</organism>
<reference evidence="3 4" key="1">
    <citation type="submission" date="2020-08" db="EMBL/GenBank/DDBJ databases">
        <title>Functional genomics of gut bacteria from endangered species of beetles.</title>
        <authorList>
            <person name="Carlos-Shanley C."/>
        </authorList>
    </citation>
    <scope>NUCLEOTIDE SEQUENCE [LARGE SCALE GENOMIC DNA]</scope>
    <source>
        <strain evidence="3 4">S00124</strain>
    </source>
</reference>
<feature type="compositionally biased region" description="Polar residues" evidence="1">
    <location>
        <begin position="73"/>
        <end position="84"/>
    </location>
</feature>
<feature type="region of interest" description="Disordered" evidence="1">
    <location>
        <begin position="73"/>
        <end position="92"/>
    </location>
</feature>
<feature type="signal peptide" evidence="2">
    <location>
        <begin position="1"/>
        <end position="35"/>
    </location>
</feature>
<keyword evidence="4" id="KW-1185">Reference proteome</keyword>
<sequence>MSRHTTSSSRRVPRTHLAPLAAAVALLGAAMGAQAQIISAGPPAVIGPTPSQNSSGPVTANGGANLVLGTLDPVTTNNSNNSLGASAHGNEHQLAPGATEALSITSQAGAVNPVVTATQLVTGAVTANTNNTTVGIDTTGAANALANAGSRVGATANVSGNEVSTQASGNSDVATMAISAPTLVLATPAIAGTGQVTASNISANTAVRLLGASIQPRSGSWTDLTVNVSGNTADTSASANQSKTGIAVTTPADLTISTTGGLMSGVTQVQAGTTRAISAVDTLGTQIQGTLTSPSPSNSSFNTSGNQATASAQSNQQSNQIAMDAGSVQLDGTLPAFANTVQAASGSTQAQSVVGMLGVSNASTNSSGNQYIVNGNTAGASASGNTGNTGVSVTADSSITGPAAMGPEAIVTVGNTQSFAGAGVSAHTKVTQLGSSMAPSILGNSSGDTQTISGNKAYASAQGSDATNTANLHASGSIDNTGAAITSTQSHASGNVSAITEVTALGSRALFSQGGSQTVTGNSLQATAQSTRASNAISITGGSLNFTPAAIVSTQTHTVGNTSATVDVAQVGSVRTTLGPLSVNTFTRDQQTVSGNTLAAVASSQTASNQTAINGTSLDNAGALIANTQTHVSGNVSATVANLNQVSPAPAPSPTMAMVGVSGLSLSGGQSIVSGNNANADANINLAANTAALKSDTSMNGAGSGAILGNVQDAQAGNATSLVQVDFGVSGLRSGGHEAIVSDNSANASASQNQAINTISLQAGTNLAAPTLQLGSDQKASGNTSATVVTNLLTGTGVSNSGATTVSNNQASTSARANVANNLLALDSTTASGGLAGVLSNVQANVGQVNANTTMTIGVQGALDTGAVTVSGNAVDALGAGNAALNSINAAAGTAFNGNSASLLNTQTNNGAITATAALNAPAGQPMVSGGATTSNLLNNTVTATAYGNNAVNQINIVALPGQLVASTNLTSTQINTGAVTAGASGNVSSGGVSTGNNISGNRISAVAVGNNSVSSMTLGVK</sequence>
<feature type="chain" id="PRO_5045720650" evidence="2">
    <location>
        <begin position="36"/>
        <end position="1022"/>
    </location>
</feature>
<protein>
    <submittedName>
        <fullName evidence="3">Preprotein translocase subunit YajC</fullName>
    </submittedName>
</protein>
<keyword evidence="2" id="KW-0732">Signal</keyword>
<gene>
    <name evidence="3" type="ORF">HNP33_002230</name>
</gene>
<evidence type="ECO:0000256" key="2">
    <source>
        <dbReference type="SAM" id="SignalP"/>
    </source>
</evidence>